<dbReference type="GO" id="GO:0005737">
    <property type="term" value="C:cytoplasm"/>
    <property type="evidence" value="ECO:0007669"/>
    <property type="project" value="TreeGrafter"/>
</dbReference>
<dbReference type="Proteomes" id="UP000650582">
    <property type="component" value="Unassembled WGS sequence"/>
</dbReference>
<sequence>MNVASVHNLHREPQVVETQKSIKSQHPIWNLHALLIGIDTYKKVVKLTGASKDADSMEEFLLSDLSVPASQIANLRNEQATRSGMIAALTELRRSPDIDYLDPILIYYAGHGCEVDTPSTDWGSYHEKTQCLVPWDAGALDSDGKLIPPIPDYTIAALLYALAAEKGNNITVIFDCCHSASSTRGIQGTFNRHTHLELKITPSWKLAQHHIIGDPKKTAYRPRRLNPEDLPPLSRDVDTDILQTHISSHIDSESSPKYRIPLDRDTSGFHRFGRSHILLAACGHAEVAYECANSDSGFFTTALLEQLRSRQIHKMTYKACFENFPRLPTPSCIKSNQNSLQSPVCEGDKLDRLLFSTTVPEESRIFIPMREKSNGYVLKAGFAQGVIPGSKYGIYGDDLSTEKGTFTANPLTDPKLYPCQTQCDIHQGATIPTFPRARVLERGQFHTYQVYLTDAFKNKFSAESTLEIRHGIIQVDSKTESKAVLDVDRSGGGITIEIAGLTSKQLHKCLPEQSRIQKLLFSMAQWDWHLFREPEASSRAKGRAQLYMYRLDEAGPSLVPLDNGVATLMVPSKELYGLRIKSLFHRRLYAYLFYFSTKSRSIKPLFLSVCGNGYVDAPLEANGELTIGYGNDDMISGPISFQPETDVGYFKLFLTTVPGDFDLMAQFSPFAQSENAHIASLIGGDRCSSGIDIRGCDPTDSSQAALVNRRMRPVDRSGRPKITSRLADGLNNLRGNDHTTSILDTASNHLHSHVDGSAEIHNFSMIGQIPRTLSSSEAAERLDNREIWETVCLQVTIKRVNH</sequence>
<evidence type="ECO:0000313" key="5">
    <source>
        <dbReference type="EMBL" id="KAF8669670.1"/>
    </source>
</evidence>
<name>A0A8H7GZX4_9AGAM</name>
<organism evidence="5 6">
    <name type="scientific">Rhizoctonia solani</name>
    <dbReference type="NCBI Taxonomy" id="456999"/>
    <lineage>
        <taxon>Eukaryota</taxon>
        <taxon>Fungi</taxon>
        <taxon>Dikarya</taxon>
        <taxon>Basidiomycota</taxon>
        <taxon>Agaricomycotina</taxon>
        <taxon>Agaricomycetes</taxon>
        <taxon>Cantharellales</taxon>
        <taxon>Ceratobasidiaceae</taxon>
        <taxon>Rhizoctonia</taxon>
    </lineage>
</organism>
<dbReference type="GO" id="GO:0004197">
    <property type="term" value="F:cysteine-type endopeptidase activity"/>
    <property type="evidence" value="ECO:0007669"/>
    <property type="project" value="InterPro"/>
</dbReference>
<dbReference type="PANTHER" id="PTHR48104:SF30">
    <property type="entry name" value="METACASPASE-1"/>
    <property type="match status" value="1"/>
</dbReference>
<dbReference type="InterPro" id="IPR050452">
    <property type="entry name" value="Metacaspase"/>
</dbReference>
<accession>A0A8H7GZX4</accession>
<gene>
    <name evidence="5" type="ORF">RHS04_08815</name>
</gene>
<dbReference type="GO" id="GO:0006508">
    <property type="term" value="P:proteolysis"/>
    <property type="evidence" value="ECO:0007669"/>
    <property type="project" value="InterPro"/>
</dbReference>
<reference evidence="5" key="1">
    <citation type="submission" date="2020-09" db="EMBL/GenBank/DDBJ databases">
        <title>Comparative genome analyses of four rice-infecting Rhizoctonia solani isolates reveal extensive enrichment of homogalacturonan modification genes.</title>
        <authorList>
            <person name="Lee D.-Y."/>
            <person name="Jeon J."/>
            <person name="Kim K.-T."/>
            <person name="Cheong K."/>
            <person name="Song H."/>
            <person name="Choi G."/>
            <person name="Ko J."/>
            <person name="Opiyo S.O."/>
            <person name="Zuo S."/>
            <person name="Madhav S."/>
            <person name="Lee Y.-H."/>
            <person name="Wang G.-L."/>
        </authorList>
    </citation>
    <scope>NUCLEOTIDE SEQUENCE</scope>
    <source>
        <strain evidence="5">AG1-IA YN-7</strain>
    </source>
</reference>
<evidence type="ECO:0000256" key="3">
    <source>
        <dbReference type="ARBA" id="ARBA00022807"/>
    </source>
</evidence>
<dbReference type="GO" id="GO:0006915">
    <property type="term" value="P:apoptotic process"/>
    <property type="evidence" value="ECO:0007669"/>
    <property type="project" value="UniProtKB-KW"/>
</dbReference>
<evidence type="ECO:0000313" key="6">
    <source>
        <dbReference type="Proteomes" id="UP000650582"/>
    </source>
</evidence>
<feature type="domain" description="Peptidase C14 caspase" evidence="4">
    <location>
        <begin position="32"/>
        <end position="321"/>
    </location>
</feature>
<proteinExistence type="inferred from homology"/>
<comment type="similarity">
    <text evidence="1">Belongs to the peptidase C14B family.</text>
</comment>
<dbReference type="PANTHER" id="PTHR48104">
    <property type="entry name" value="METACASPASE-4"/>
    <property type="match status" value="1"/>
</dbReference>
<dbReference type="InterPro" id="IPR029030">
    <property type="entry name" value="Caspase-like_dom_sf"/>
</dbReference>
<dbReference type="SUPFAM" id="SSF52129">
    <property type="entry name" value="Caspase-like"/>
    <property type="match status" value="1"/>
</dbReference>
<keyword evidence="2" id="KW-0053">Apoptosis</keyword>
<keyword evidence="3" id="KW-0645">Protease</keyword>
<dbReference type="Gene3D" id="3.40.50.1460">
    <property type="match status" value="1"/>
</dbReference>
<evidence type="ECO:0000259" key="4">
    <source>
        <dbReference type="Pfam" id="PF00656"/>
    </source>
</evidence>
<keyword evidence="3" id="KW-0788">Thiol protease</keyword>
<dbReference type="EMBL" id="JACYCC010000289">
    <property type="protein sequence ID" value="KAF8669670.1"/>
    <property type="molecule type" value="Genomic_DNA"/>
</dbReference>
<dbReference type="Pfam" id="PF00656">
    <property type="entry name" value="Peptidase_C14"/>
    <property type="match status" value="1"/>
</dbReference>
<comment type="caution">
    <text evidence="5">The sequence shown here is derived from an EMBL/GenBank/DDBJ whole genome shotgun (WGS) entry which is preliminary data.</text>
</comment>
<dbReference type="AlphaFoldDB" id="A0A8H7GZX4"/>
<protein>
    <submittedName>
        <fullName evidence="5">Caspase domain</fullName>
    </submittedName>
</protein>
<evidence type="ECO:0000256" key="2">
    <source>
        <dbReference type="ARBA" id="ARBA00022703"/>
    </source>
</evidence>
<dbReference type="InterPro" id="IPR011600">
    <property type="entry name" value="Pept_C14_caspase"/>
</dbReference>
<keyword evidence="3" id="KW-0378">Hydrolase</keyword>
<evidence type="ECO:0000256" key="1">
    <source>
        <dbReference type="ARBA" id="ARBA00009005"/>
    </source>
</evidence>